<dbReference type="InterPro" id="IPR030184">
    <property type="entry name" value="WAT1-related"/>
</dbReference>
<accession>A0AAV6XCJ7</accession>
<evidence type="ECO:0000256" key="2">
    <source>
        <dbReference type="ARBA" id="ARBA00007635"/>
    </source>
</evidence>
<comment type="similarity">
    <text evidence="2 6">Belongs to the drug/metabolite transporter (DMT) superfamily. Plant drug/metabolite exporter (P-DME) (TC 2.A.7.4) family.</text>
</comment>
<dbReference type="AlphaFoldDB" id="A0AAV6XCJ7"/>
<evidence type="ECO:0000256" key="5">
    <source>
        <dbReference type="ARBA" id="ARBA00023136"/>
    </source>
</evidence>
<feature type="transmembrane region" description="Helical" evidence="6">
    <location>
        <begin position="226"/>
        <end position="247"/>
    </location>
</feature>
<feature type="transmembrane region" description="Helical" evidence="6">
    <location>
        <begin position="166"/>
        <end position="186"/>
    </location>
</feature>
<keyword evidence="9" id="KW-1185">Reference proteome</keyword>
<organism evidence="8 9">
    <name type="scientific">Buddleja alternifolia</name>
    <dbReference type="NCBI Taxonomy" id="168488"/>
    <lineage>
        <taxon>Eukaryota</taxon>
        <taxon>Viridiplantae</taxon>
        <taxon>Streptophyta</taxon>
        <taxon>Embryophyta</taxon>
        <taxon>Tracheophyta</taxon>
        <taxon>Spermatophyta</taxon>
        <taxon>Magnoliopsida</taxon>
        <taxon>eudicotyledons</taxon>
        <taxon>Gunneridae</taxon>
        <taxon>Pentapetalae</taxon>
        <taxon>asterids</taxon>
        <taxon>lamiids</taxon>
        <taxon>Lamiales</taxon>
        <taxon>Scrophulariaceae</taxon>
        <taxon>Buddlejeae</taxon>
        <taxon>Buddleja</taxon>
    </lineage>
</organism>
<evidence type="ECO:0000313" key="8">
    <source>
        <dbReference type="EMBL" id="KAG8378127.1"/>
    </source>
</evidence>
<comment type="subcellular location">
    <subcellularLocation>
        <location evidence="1 6">Membrane</location>
        <topology evidence="1 6">Multi-pass membrane protein</topology>
    </subcellularLocation>
</comment>
<sequence>MKAMGMQKHMPVIAMILVQFIFAGLFLLSKAAISSGMKPSVFVTYRQAIATLVLAPFAFFCERKKSPPLTTYLLCKIFIVSSCGMAMTLNLMYAGLKYVSATFTAALTITIPTMVFIIAVCSRIECVAITQRQGLAKVLGSLFGLRGYGMMLISKAAMSSGMKPSVFVAYRQIFATIAMLPFAFFFQSKGSPPLTWKALGKIFFVSSYGLALAMNLNFAGLNYTSATFSTALLSIVPAVVFIMAVCLRIESVAITQWHGMTKVLGTILGLSGAMVFTLYKGPSLYSSSDDKIALSLEKTRSKEEWIKGSLFSLAALFLWSLWMTMQVCLV</sequence>
<evidence type="ECO:0000256" key="3">
    <source>
        <dbReference type="ARBA" id="ARBA00022692"/>
    </source>
</evidence>
<evidence type="ECO:0000256" key="4">
    <source>
        <dbReference type="ARBA" id="ARBA00022989"/>
    </source>
</evidence>
<feature type="transmembrane region" description="Helical" evidence="6">
    <location>
        <begin position="310"/>
        <end position="329"/>
    </location>
</feature>
<dbReference type="PANTHER" id="PTHR31218">
    <property type="entry name" value="WAT1-RELATED PROTEIN"/>
    <property type="match status" value="1"/>
</dbReference>
<keyword evidence="5 6" id="KW-0472">Membrane</keyword>
<dbReference type="Proteomes" id="UP000826271">
    <property type="component" value="Unassembled WGS sequence"/>
</dbReference>
<dbReference type="InterPro" id="IPR037185">
    <property type="entry name" value="EmrE-like"/>
</dbReference>
<evidence type="ECO:0000256" key="1">
    <source>
        <dbReference type="ARBA" id="ARBA00004141"/>
    </source>
</evidence>
<feature type="domain" description="EamA" evidence="7">
    <location>
        <begin position="152"/>
        <end position="270"/>
    </location>
</feature>
<name>A0AAV6XCJ7_9LAMI</name>
<protein>
    <recommendedName>
        <fullName evidence="6">WAT1-related protein</fullName>
    </recommendedName>
</protein>
<dbReference type="Pfam" id="PF00892">
    <property type="entry name" value="EamA"/>
    <property type="match status" value="2"/>
</dbReference>
<evidence type="ECO:0000256" key="6">
    <source>
        <dbReference type="RuleBase" id="RU363077"/>
    </source>
</evidence>
<evidence type="ECO:0000259" key="7">
    <source>
        <dbReference type="Pfam" id="PF00892"/>
    </source>
</evidence>
<feature type="domain" description="EamA" evidence="7">
    <location>
        <begin position="12"/>
        <end position="143"/>
    </location>
</feature>
<dbReference type="GO" id="GO:0022857">
    <property type="term" value="F:transmembrane transporter activity"/>
    <property type="evidence" value="ECO:0007669"/>
    <property type="project" value="InterPro"/>
</dbReference>
<reference evidence="8" key="1">
    <citation type="submission" date="2019-10" db="EMBL/GenBank/DDBJ databases">
        <authorList>
            <person name="Zhang R."/>
            <person name="Pan Y."/>
            <person name="Wang J."/>
            <person name="Ma R."/>
            <person name="Yu S."/>
        </authorList>
    </citation>
    <scope>NUCLEOTIDE SEQUENCE</scope>
    <source>
        <strain evidence="8">LA-IB0</strain>
        <tissue evidence="8">Leaf</tissue>
    </source>
</reference>
<dbReference type="GO" id="GO:0016020">
    <property type="term" value="C:membrane"/>
    <property type="evidence" value="ECO:0007669"/>
    <property type="project" value="UniProtKB-SubCell"/>
</dbReference>
<keyword evidence="4 6" id="KW-1133">Transmembrane helix</keyword>
<comment type="caution">
    <text evidence="8">The sequence shown here is derived from an EMBL/GenBank/DDBJ whole genome shotgun (WGS) entry which is preliminary data.</text>
</comment>
<feature type="transmembrane region" description="Helical" evidence="6">
    <location>
        <begin position="73"/>
        <end position="93"/>
    </location>
</feature>
<feature type="transmembrane region" description="Helical" evidence="6">
    <location>
        <begin position="41"/>
        <end position="61"/>
    </location>
</feature>
<feature type="transmembrane region" description="Helical" evidence="6">
    <location>
        <begin position="134"/>
        <end position="154"/>
    </location>
</feature>
<feature type="transmembrane region" description="Helical" evidence="6">
    <location>
        <begin position="259"/>
        <end position="279"/>
    </location>
</feature>
<feature type="transmembrane region" description="Helical" evidence="6">
    <location>
        <begin position="198"/>
        <end position="220"/>
    </location>
</feature>
<evidence type="ECO:0000313" key="9">
    <source>
        <dbReference type="Proteomes" id="UP000826271"/>
    </source>
</evidence>
<proteinExistence type="inferred from homology"/>
<dbReference type="InterPro" id="IPR000620">
    <property type="entry name" value="EamA_dom"/>
</dbReference>
<dbReference type="SUPFAM" id="SSF103481">
    <property type="entry name" value="Multidrug resistance efflux transporter EmrE"/>
    <property type="match status" value="2"/>
</dbReference>
<feature type="transmembrane region" description="Helical" evidence="6">
    <location>
        <begin position="99"/>
        <end position="122"/>
    </location>
</feature>
<keyword evidence="3 6" id="KW-0812">Transmembrane</keyword>
<dbReference type="EMBL" id="WHWC01000008">
    <property type="protein sequence ID" value="KAG8378127.1"/>
    <property type="molecule type" value="Genomic_DNA"/>
</dbReference>
<gene>
    <name evidence="8" type="ORF">BUALT_Bualt08G0105800</name>
</gene>